<comment type="catalytic activity">
    <reaction evidence="11">
        <text>1D-myo-inositol 1,2,6-trisphosphate + H2O = 1D-myo-inositol 1,2-bisphosphate + phosphate</text>
        <dbReference type="Rhea" id="RHEA:77131"/>
        <dbReference type="ChEBI" id="CHEBI:15377"/>
        <dbReference type="ChEBI" id="CHEBI:43474"/>
        <dbReference type="ChEBI" id="CHEBI:195537"/>
        <dbReference type="ChEBI" id="CHEBI:195539"/>
    </reaction>
    <physiologicalReaction direction="left-to-right" evidence="11">
        <dbReference type="Rhea" id="RHEA:77132"/>
    </physiologicalReaction>
</comment>
<evidence type="ECO:0000256" key="14">
    <source>
        <dbReference type="ARBA" id="ARBA00044106"/>
    </source>
</evidence>
<feature type="disulfide bond" evidence="16">
    <location>
        <begin position="391"/>
        <end position="399"/>
    </location>
</feature>
<gene>
    <name evidence="18" type="primary">D2SZX7</name>
</gene>
<evidence type="ECO:0000256" key="12">
    <source>
        <dbReference type="ARBA" id="ARBA00043748"/>
    </source>
</evidence>
<comment type="catalytic activity">
    <reaction evidence="12">
        <text>1D-myo-inositol 1,2,4,5,6-pentakisphosphate + H2O = 1D-myo-inositol 1,2,5,6-tetrakisphosphate + phosphate</text>
        <dbReference type="Rhea" id="RHEA:77115"/>
        <dbReference type="ChEBI" id="CHEBI:15377"/>
        <dbReference type="ChEBI" id="CHEBI:43474"/>
        <dbReference type="ChEBI" id="CHEBI:57798"/>
        <dbReference type="ChEBI" id="CHEBI:195535"/>
    </reaction>
    <physiologicalReaction direction="left-to-right" evidence="12">
        <dbReference type="Rhea" id="RHEA:77116"/>
    </physiologicalReaction>
</comment>
<dbReference type="GO" id="GO:0005576">
    <property type="term" value="C:extracellular region"/>
    <property type="evidence" value="ECO:0007669"/>
    <property type="project" value="UniProtKB-SubCell"/>
</dbReference>
<dbReference type="Gene3D" id="3.40.50.1240">
    <property type="entry name" value="Phosphoglycerate mutase-like"/>
    <property type="match status" value="2"/>
</dbReference>
<dbReference type="PANTHER" id="PTHR20963:SF24">
    <property type="entry name" value="3-PHYTASE B"/>
    <property type="match status" value="1"/>
</dbReference>
<dbReference type="PROSITE" id="PS00616">
    <property type="entry name" value="HIS_ACID_PHOSPHAT_1"/>
    <property type="match status" value="1"/>
</dbReference>
<dbReference type="PIRSF" id="PIRSF000894">
    <property type="entry name" value="Acid_phosphatase"/>
    <property type="match status" value="1"/>
</dbReference>
<comment type="catalytic activity">
    <reaction evidence="10">
        <text>1D-myo-inositol 1,2-bisphosphate + H2O = 1D-myo-inositol 2-phosphate + phosphate</text>
        <dbReference type="Rhea" id="RHEA:77135"/>
        <dbReference type="ChEBI" id="CHEBI:15377"/>
        <dbReference type="ChEBI" id="CHEBI:43474"/>
        <dbReference type="ChEBI" id="CHEBI:84142"/>
        <dbReference type="ChEBI" id="CHEBI:195539"/>
    </reaction>
    <physiologicalReaction direction="left-to-right" evidence="10">
        <dbReference type="Rhea" id="RHEA:77136"/>
    </physiologicalReaction>
</comment>
<dbReference type="InterPro" id="IPR016274">
    <property type="entry name" value="Histidine_acid_Pase_euk"/>
</dbReference>
<dbReference type="InterPro" id="IPR033379">
    <property type="entry name" value="Acid_Pase_AS"/>
</dbReference>
<accession>A0A5K1K2Z8</accession>
<evidence type="ECO:0000256" key="1">
    <source>
        <dbReference type="ARBA" id="ARBA00004613"/>
    </source>
</evidence>
<sequence>MKTPFLLTLTCVSYIHAKLSPAGSIRDAHKADKPEGVPSLGVPQSIQQTWAMFSPYYPAAPYTKPPPGCTIDQVHILQRHGARYPTSGVGKHIKAAIKKLQSVGNYTDPNLAFLKDYKYDLHKNGNLVPFGAAQSFESGQEAFTRYGSLVSKNDQPFVRASSSDRVVDSATNWTAVVTITGLSSPSSFQNRARIVYRTPPNRAQANDTLDNAMCKAAGSSDAQSDQWLATFAPPLTARLNAGAPGANLTNKDTDSLLAMCALDTVAHERPSPFCTLYEELDGAGPGFAYLGDLDKYYGTGYGQPLGPVQGVGYVNELLARLTGAPVRDHTQTNATLDEDPKTFPRGRAMTWRTERMVPFSARMVTERLKCAGGKQSVRVLVNDAVMPLEFCGAAGNGVCSLDAFVESQAYARNDGEGDWEKCFE</sequence>
<evidence type="ECO:0000256" key="5">
    <source>
        <dbReference type="ARBA" id="ARBA00023157"/>
    </source>
</evidence>
<feature type="disulfide bond" evidence="16">
    <location>
        <begin position="214"/>
        <end position="422"/>
    </location>
</feature>
<proteinExistence type="predicted"/>
<feature type="chain" id="PRO_5023883786" description="Phytase A" evidence="17">
    <location>
        <begin position="18"/>
        <end position="424"/>
    </location>
</feature>
<evidence type="ECO:0000256" key="15">
    <source>
        <dbReference type="ARBA" id="ARBA00044262"/>
    </source>
</evidence>
<evidence type="ECO:0000256" key="6">
    <source>
        <dbReference type="ARBA" id="ARBA00023180"/>
    </source>
</evidence>
<dbReference type="AlphaFoldDB" id="A0A5K1K2Z8"/>
<evidence type="ECO:0000256" key="8">
    <source>
        <dbReference type="ARBA" id="ARBA00042300"/>
    </source>
</evidence>
<evidence type="ECO:0000256" key="10">
    <source>
        <dbReference type="ARBA" id="ARBA00043675"/>
    </source>
</evidence>
<evidence type="ECO:0000256" key="9">
    <source>
        <dbReference type="ARBA" id="ARBA00043670"/>
    </source>
</evidence>
<comment type="catalytic activity">
    <reaction evidence="9">
        <text>1D-myo-inositol 1,2,5,6-tetrakisphosphate + H2O = 1D-myo-inositol 1,2,6-trisphosphate + phosphate</text>
        <dbReference type="Rhea" id="RHEA:77119"/>
        <dbReference type="ChEBI" id="CHEBI:15377"/>
        <dbReference type="ChEBI" id="CHEBI:43474"/>
        <dbReference type="ChEBI" id="CHEBI:195535"/>
        <dbReference type="ChEBI" id="CHEBI:195537"/>
    </reaction>
    <physiologicalReaction direction="left-to-right" evidence="9">
        <dbReference type="Rhea" id="RHEA:77120"/>
    </physiologicalReaction>
</comment>
<evidence type="ECO:0000256" key="4">
    <source>
        <dbReference type="ARBA" id="ARBA00022801"/>
    </source>
</evidence>
<evidence type="ECO:0000256" key="7">
    <source>
        <dbReference type="ARBA" id="ARBA00041857"/>
    </source>
</evidence>
<dbReference type="CDD" id="cd07061">
    <property type="entry name" value="HP_HAP_like"/>
    <property type="match status" value="1"/>
</dbReference>
<dbReference type="PANTHER" id="PTHR20963">
    <property type="entry name" value="MULTIPLE INOSITOL POLYPHOSPHATE PHOSPHATASE-RELATED"/>
    <property type="match status" value="1"/>
</dbReference>
<reference evidence="18" key="1">
    <citation type="submission" date="2019-10" db="EMBL/GenBank/DDBJ databases">
        <authorList>
            <person name="Nor Muhammad N."/>
        </authorList>
    </citation>
    <scope>NUCLEOTIDE SEQUENCE</scope>
</reference>
<protein>
    <recommendedName>
        <fullName evidence="14">Phytase A</fullName>
    </recommendedName>
    <alternativeName>
        <fullName evidence="15">Histidine acid phosphatase phyA</fullName>
    </alternativeName>
    <alternativeName>
        <fullName evidence="8">Myo-inositol hexakisphosphate phosphohydrolase A</fullName>
    </alternativeName>
    <alternativeName>
        <fullName evidence="7">Myo-inositol-hexaphosphate 3-phosphohydrolase A</fullName>
    </alternativeName>
</protein>
<feature type="signal peptide" evidence="17">
    <location>
        <begin position="1"/>
        <end position="17"/>
    </location>
</feature>
<keyword evidence="17" id="KW-0732">Signal</keyword>
<evidence type="ECO:0000256" key="17">
    <source>
        <dbReference type="SAM" id="SignalP"/>
    </source>
</evidence>
<evidence type="ECO:0000313" key="18">
    <source>
        <dbReference type="EMBL" id="VWP00524.1"/>
    </source>
</evidence>
<comment type="subunit">
    <text evidence="2">Monomer.</text>
</comment>
<organism evidence="18">
    <name type="scientific">Ganoderma boninense</name>
    <dbReference type="NCBI Taxonomy" id="34458"/>
    <lineage>
        <taxon>Eukaryota</taxon>
        <taxon>Fungi</taxon>
        <taxon>Dikarya</taxon>
        <taxon>Basidiomycota</taxon>
        <taxon>Agaricomycotina</taxon>
        <taxon>Agaricomycetes</taxon>
        <taxon>Polyporales</taxon>
        <taxon>Polyporaceae</taxon>
        <taxon>Ganoderma</taxon>
    </lineage>
</organism>
<comment type="catalytic activity">
    <reaction evidence="13">
        <text>1D-myo-inositol hexakisphosphate + H2O = 1D-myo-inositol 1,2,4,5,6-pentakisphosphate + phosphate</text>
        <dbReference type="Rhea" id="RHEA:16989"/>
        <dbReference type="ChEBI" id="CHEBI:15377"/>
        <dbReference type="ChEBI" id="CHEBI:43474"/>
        <dbReference type="ChEBI" id="CHEBI:57798"/>
        <dbReference type="ChEBI" id="CHEBI:58130"/>
        <dbReference type="EC" id="3.1.3.8"/>
    </reaction>
    <physiologicalReaction direction="left-to-right" evidence="13">
        <dbReference type="Rhea" id="RHEA:16990"/>
    </physiologicalReaction>
</comment>
<evidence type="ECO:0000256" key="2">
    <source>
        <dbReference type="ARBA" id="ARBA00011245"/>
    </source>
</evidence>
<feature type="disulfide bond" evidence="16">
    <location>
        <begin position="260"/>
        <end position="274"/>
    </location>
</feature>
<evidence type="ECO:0000256" key="13">
    <source>
        <dbReference type="ARBA" id="ARBA00043788"/>
    </source>
</evidence>
<dbReference type="InterPro" id="IPR000560">
    <property type="entry name" value="His_Pase_clade-2"/>
</dbReference>
<evidence type="ECO:0000256" key="11">
    <source>
        <dbReference type="ARBA" id="ARBA00043721"/>
    </source>
</evidence>
<keyword evidence="4" id="KW-0378">Hydrolase</keyword>
<evidence type="ECO:0000256" key="3">
    <source>
        <dbReference type="ARBA" id="ARBA00022525"/>
    </source>
</evidence>
<keyword evidence="3" id="KW-0964">Secreted</keyword>
<dbReference type="GO" id="GO:0016158">
    <property type="term" value="F:inositol hexakisphosphate 3-phosphatase activity"/>
    <property type="evidence" value="ECO:0007669"/>
    <property type="project" value="UniProtKB-EC"/>
</dbReference>
<dbReference type="GO" id="GO:0003993">
    <property type="term" value="F:acid phosphatase activity"/>
    <property type="evidence" value="ECO:0007669"/>
    <property type="project" value="TreeGrafter"/>
</dbReference>
<dbReference type="EMBL" id="LR728559">
    <property type="protein sequence ID" value="VWP00524.1"/>
    <property type="molecule type" value="Genomic_DNA"/>
</dbReference>
<feature type="disulfide bond" evidence="16">
    <location>
        <begin position="69"/>
        <end position="370"/>
    </location>
</feature>
<comment type="subcellular location">
    <subcellularLocation>
        <location evidence="1">Secreted</location>
    </subcellularLocation>
</comment>
<evidence type="ECO:0000256" key="16">
    <source>
        <dbReference type="PIRSR" id="PIRSR000894-2"/>
    </source>
</evidence>
<keyword evidence="5 16" id="KW-1015">Disulfide bond</keyword>
<dbReference type="SUPFAM" id="SSF53254">
    <property type="entry name" value="Phosphoglycerate mutase-like"/>
    <property type="match status" value="1"/>
</dbReference>
<name>A0A5K1K2Z8_9APHY</name>
<dbReference type="InterPro" id="IPR029033">
    <property type="entry name" value="His_PPase_superfam"/>
</dbReference>
<keyword evidence="6" id="KW-0325">Glycoprotein</keyword>
<dbReference type="Pfam" id="PF00328">
    <property type="entry name" value="His_Phos_2"/>
    <property type="match status" value="1"/>
</dbReference>